<proteinExistence type="predicted"/>
<dbReference type="OrthoDB" id="428071at2"/>
<dbReference type="Pfam" id="PF18563">
    <property type="entry name" value="TubC_N"/>
    <property type="match status" value="1"/>
</dbReference>
<evidence type="ECO:0000256" key="5">
    <source>
        <dbReference type="SAM" id="MobiDB-lite"/>
    </source>
</evidence>
<dbReference type="PANTHER" id="PTHR45527:SF10">
    <property type="entry name" value="PYOCHELIN SYNTHASE PCHF"/>
    <property type="match status" value="1"/>
</dbReference>
<dbReference type="InterPro" id="IPR001242">
    <property type="entry name" value="Condensation_dom"/>
</dbReference>
<keyword evidence="3" id="KW-0597">Phosphoprotein</keyword>
<dbReference type="PROSITE" id="PS50075">
    <property type="entry name" value="CARRIER"/>
    <property type="match status" value="1"/>
</dbReference>
<dbReference type="InterPro" id="IPR020051">
    <property type="entry name" value="SagB-type_dehydrogenase"/>
</dbReference>
<evidence type="ECO:0000256" key="4">
    <source>
        <dbReference type="ARBA" id="ARBA00022598"/>
    </source>
</evidence>
<dbReference type="InterPro" id="IPR057737">
    <property type="entry name" value="Condensation_MtbB-like"/>
</dbReference>
<dbReference type="InterPro" id="IPR023213">
    <property type="entry name" value="CAT-like_dom_sf"/>
</dbReference>
<dbReference type="Pfam" id="PF00668">
    <property type="entry name" value="Condensation"/>
    <property type="match status" value="1"/>
</dbReference>
<dbReference type="NCBIfam" id="TIGR03605">
    <property type="entry name" value="antibiot_sagB"/>
    <property type="match status" value="1"/>
</dbReference>
<dbReference type="SUPFAM" id="SSF56801">
    <property type="entry name" value="Acetyl-CoA synthetase-like"/>
    <property type="match status" value="1"/>
</dbReference>
<dbReference type="SUPFAM" id="SSF55469">
    <property type="entry name" value="FMN-dependent nitroreductase-like"/>
    <property type="match status" value="1"/>
</dbReference>
<dbReference type="NCBIfam" id="TIGR01733">
    <property type="entry name" value="AA-adenyl-dom"/>
    <property type="match status" value="1"/>
</dbReference>
<dbReference type="SUPFAM" id="SSF47336">
    <property type="entry name" value="ACP-like"/>
    <property type="match status" value="1"/>
</dbReference>
<dbReference type="InterPro" id="IPR036736">
    <property type="entry name" value="ACP-like_sf"/>
</dbReference>
<dbReference type="Gene3D" id="3.30.559.30">
    <property type="entry name" value="Nonribosomal peptide synthetase, condensation domain"/>
    <property type="match status" value="1"/>
</dbReference>
<dbReference type="GO" id="GO:0031177">
    <property type="term" value="F:phosphopantetheine binding"/>
    <property type="evidence" value="ECO:0007669"/>
    <property type="project" value="TreeGrafter"/>
</dbReference>
<dbReference type="InterPro" id="IPR009081">
    <property type="entry name" value="PP-bd_ACP"/>
</dbReference>
<dbReference type="SUPFAM" id="SSF52777">
    <property type="entry name" value="CoA-dependent acyltransferases"/>
    <property type="match status" value="2"/>
</dbReference>
<dbReference type="InterPro" id="IPR041464">
    <property type="entry name" value="TubC_N"/>
</dbReference>
<dbReference type="RefSeq" id="WP_070393503.1">
    <property type="nucleotide sequence ID" value="NZ_CP017599.1"/>
</dbReference>
<feature type="region of interest" description="Disordered" evidence="5">
    <location>
        <begin position="1386"/>
        <end position="1415"/>
    </location>
</feature>
<dbReference type="InterPro" id="IPR010071">
    <property type="entry name" value="AA_adenyl_dom"/>
</dbReference>
<dbReference type="InterPro" id="IPR045851">
    <property type="entry name" value="AMP-bd_C_sf"/>
</dbReference>
<dbReference type="GO" id="GO:0016874">
    <property type="term" value="F:ligase activity"/>
    <property type="evidence" value="ECO:0007669"/>
    <property type="project" value="UniProtKB-KW"/>
</dbReference>
<dbReference type="InterPro" id="IPR000873">
    <property type="entry name" value="AMP-dep_synth/lig_dom"/>
</dbReference>
<keyword evidence="2" id="KW-0596">Phosphopantetheine</keyword>
<comment type="cofactor">
    <cofactor evidence="1">
        <name>pantetheine 4'-phosphate</name>
        <dbReference type="ChEBI" id="CHEBI:47942"/>
    </cofactor>
</comment>
<dbReference type="Proteomes" id="UP000177870">
    <property type="component" value="Chromosome"/>
</dbReference>
<gene>
    <name evidence="7" type="ORF">BJP34_17830</name>
</gene>
<dbReference type="Gene3D" id="1.10.10.1830">
    <property type="entry name" value="Non-ribosomal peptide synthase, adenylation domain"/>
    <property type="match status" value="1"/>
</dbReference>
<feature type="domain" description="Carrier" evidence="6">
    <location>
        <begin position="1306"/>
        <end position="1381"/>
    </location>
</feature>
<dbReference type="InterPro" id="IPR020459">
    <property type="entry name" value="AMP-binding"/>
</dbReference>
<dbReference type="Gene3D" id="2.30.38.10">
    <property type="entry name" value="Luciferase, Domain 3"/>
    <property type="match status" value="1"/>
</dbReference>
<dbReference type="Pfam" id="PF00881">
    <property type="entry name" value="Nitroreductase"/>
    <property type="match status" value="1"/>
</dbReference>
<feature type="compositionally biased region" description="Basic residues" evidence="5">
    <location>
        <begin position="1399"/>
        <end position="1415"/>
    </location>
</feature>
<dbReference type="Gene3D" id="3.40.50.980">
    <property type="match status" value="2"/>
</dbReference>
<keyword evidence="4" id="KW-0436">Ligase</keyword>
<name>A0A1D8TTS8_9CYAN</name>
<dbReference type="GO" id="GO:0016491">
    <property type="term" value="F:oxidoreductase activity"/>
    <property type="evidence" value="ECO:0007669"/>
    <property type="project" value="InterPro"/>
</dbReference>
<dbReference type="InterPro" id="IPR000415">
    <property type="entry name" value="Nitroreductase-like"/>
</dbReference>
<dbReference type="CDD" id="cd12114">
    <property type="entry name" value="A_NRPS_TlmIV_like"/>
    <property type="match status" value="1"/>
</dbReference>
<protein>
    <submittedName>
        <fullName evidence="7">Non-ribosomal peptide synthetase</fullName>
    </submittedName>
</protein>
<dbReference type="GO" id="GO:0044550">
    <property type="term" value="P:secondary metabolite biosynthetic process"/>
    <property type="evidence" value="ECO:0007669"/>
    <property type="project" value="TreeGrafter"/>
</dbReference>
<evidence type="ECO:0000313" key="7">
    <source>
        <dbReference type="EMBL" id="AOX01052.1"/>
    </source>
</evidence>
<dbReference type="Gene3D" id="3.40.109.10">
    <property type="entry name" value="NADH Oxidase"/>
    <property type="match status" value="1"/>
</dbReference>
<dbReference type="Gene3D" id="3.30.300.30">
    <property type="match status" value="2"/>
</dbReference>
<dbReference type="GO" id="GO:0005737">
    <property type="term" value="C:cytoplasm"/>
    <property type="evidence" value="ECO:0007669"/>
    <property type="project" value="TreeGrafter"/>
</dbReference>
<sequence length="1415" mass="161450">MKLTEILSQISSQNIKLWTEGDELKISAPKGTLTKKIRDLLSQNKLELVRLLRQKSSNITATSSLPTLIPAPEERYQPFPLNGIQQAYWIGRNEFFDLGNIATHSYVELDCKNLNLERLNQAWRKLIEHHEILRMVVLADGNQQILEQVPPYEIEVLNLSGESPQTIASELENIRHHMSHQVLPTNQWPLFDLRAARLNEQWCRLYIDIDMLILDAFSIYMLFEQWGQLYKEPESELPATEISFRDYVLAELALKDSPQYLRSQQYWFNCLDELPPAPEMPQAKITSAITNPRFNTHTARLSTTNWQQLKHKARKADLSPSGVLLSAFAYILNYWSKSPKFTINLTIFNRLPLHPQVNELLGDFTSSILLEVDHSQAVPFISRAQKLQKLLWVDLEHRYINGVELQRELHRRGRSQPMGVVFTSMLGFEYLVDERLGRRLGLEQFGEEVYRVGTTPQVWLDHVVAENKGALIFNWYAVEALFPEGLIDQMFEAYCDLLQQLATSDEPWMETYYQLLPTAQLALQAQVNQTTQSWREGLLHGLFVEQVKVQGQGIAVISPQKSLTYEELYQRSHQLGHGLRKLEVKPNELVAVVMEKGWEQVVGVLGILMSGGAYLPIDPALPQERQWYLLEQAEVKQVLTQTHLKQSLSWPEGINCWSVDSEELAAENPTPLEPVQTPEDLAYVIYTSGSTGLPKGVMIDHRGAVNTILDINQRFEVRASDRVLALANLNFDLSVYDIFGVLGAGGTIVVPPPEATKDPACWIELIETHQVTLWNSVPPLMQMLVEHLFGTSRVPVEGLRVVMLSGDWLPVDLPEKIQSLWPNVQVMSLGGATEASIWSIGYKIEKVDPNWKSIPYGKPLLNQRFYVFNELMEARPVWVPGQLYIGGVGLAKGYWKNEEKTKASFITHPVTQERLYKTGDLGRYLPDGNIEFLGREDFQVKINGYRVELGEIEAALKQYPGMKEVVVSAFGEELYNKRLVAYVVLTQESTKPQKTGTYQPSPQAQEGALTDPIERMEFKLKQLGVEQSESYISRIELPKTELDESLIQKYLERQSYRQFLSQPLSLKQLSEFLSCLQQMKLDDYTLPKYRYPSAGSLYPVQTYLWIKPNRVEGLEAGLYYYHPAEHHLMLLAKKNEIDGQIYGVNQPIFEKSAFSIFLVGKLTAIAPMYGDLGKDFCLLEAGHIGQLLMNTASKQEIGLCPIGNLEFQELRDLLKLESSQVLLYSFVGGKIDLAQTKQWSGELVGTTEKPKSVQLREYLQQKLPQYMVPLEYIILDTLPLTANGKVDRKRLPEPQVETITTTKYIPPQTKIEQQIAAVWREVIQMEKVGIHDNLFEIGGNSVHMIRVHSKLQELLGMELKVVDLFTNPTVHSLSQYLAEIDRSSGTIKNRGDQRSQKGIARKKRGNFRKSLRHQK</sequence>
<dbReference type="InterPro" id="IPR044894">
    <property type="entry name" value="TubC_N_sf"/>
</dbReference>
<dbReference type="InterPro" id="IPR029479">
    <property type="entry name" value="Nitroreductase"/>
</dbReference>
<accession>A0A1D8TTS8</accession>
<dbReference type="FunFam" id="3.30.559.30:FF:000006">
    <property type="entry name" value="Yersiniabactin polyketide/non-ribosomal peptide synthetase"/>
    <property type="match status" value="1"/>
</dbReference>
<evidence type="ECO:0000256" key="1">
    <source>
        <dbReference type="ARBA" id="ARBA00001957"/>
    </source>
</evidence>
<dbReference type="PANTHER" id="PTHR45527">
    <property type="entry name" value="NONRIBOSOMAL PEPTIDE SYNTHETASE"/>
    <property type="match status" value="1"/>
</dbReference>
<dbReference type="KEGG" id="mpro:BJP34_17830"/>
<dbReference type="Gene3D" id="1.10.1200.10">
    <property type="entry name" value="ACP-like"/>
    <property type="match status" value="1"/>
</dbReference>
<dbReference type="CDD" id="cd02142">
    <property type="entry name" value="McbC_SagB-like_oxidoreductase"/>
    <property type="match status" value="1"/>
</dbReference>
<dbReference type="FunFam" id="3.40.50.980:FF:000001">
    <property type="entry name" value="Non-ribosomal peptide synthetase"/>
    <property type="match status" value="1"/>
</dbReference>
<dbReference type="Gene3D" id="3.30.559.10">
    <property type="entry name" value="Chloramphenicol acetyltransferase-like domain"/>
    <property type="match status" value="1"/>
</dbReference>
<dbReference type="GO" id="GO:0043041">
    <property type="term" value="P:amino acid activation for nonribosomal peptide biosynthetic process"/>
    <property type="evidence" value="ECO:0007669"/>
    <property type="project" value="TreeGrafter"/>
</dbReference>
<organism evidence="7 8">
    <name type="scientific">Moorena producens PAL-8-15-08-1</name>
    <dbReference type="NCBI Taxonomy" id="1458985"/>
    <lineage>
        <taxon>Bacteria</taxon>
        <taxon>Bacillati</taxon>
        <taxon>Cyanobacteriota</taxon>
        <taxon>Cyanophyceae</taxon>
        <taxon>Coleofasciculales</taxon>
        <taxon>Coleofasciculaceae</taxon>
        <taxon>Moorena</taxon>
    </lineage>
</organism>
<dbReference type="FunFam" id="3.30.559.10:FF:000023">
    <property type="entry name" value="Non-ribosomal peptide synthetase"/>
    <property type="match status" value="1"/>
</dbReference>
<dbReference type="PRINTS" id="PR00154">
    <property type="entry name" value="AMPBINDING"/>
</dbReference>
<dbReference type="GO" id="GO:0008610">
    <property type="term" value="P:lipid biosynthetic process"/>
    <property type="evidence" value="ECO:0007669"/>
    <property type="project" value="UniProtKB-ARBA"/>
</dbReference>
<reference evidence="8" key="1">
    <citation type="submission" date="2016-10" db="EMBL/GenBank/DDBJ databases">
        <title>Comparative genomics uncovers the prolific and rare metabolic potential of the cyanobacterial genus Moorea.</title>
        <authorList>
            <person name="Leao T."/>
            <person name="Castelao G."/>
            <person name="Korobeynikov A."/>
            <person name="Monroe E.A."/>
            <person name="Podell S."/>
            <person name="Glukhov E."/>
            <person name="Allen E."/>
            <person name="Gerwick W.H."/>
            <person name="Gerwick L."/>
        </authorList>
    </citation>
    <scope>NUCLEOTIDE SEQUENCE [LARGE SCALE GENOMIC DNA]</scope>
    <source>
        <strain evidence="8">PAL-8-15-08-1</strain>
    </source>
</reference>
<dbReference type="PROSITE" id="PS00455">
    <property type="entry name" value="AMP_BINDING"/>
    <property type="match status" value="1"/>
</dbReference>
<dbReference type="Pfam" id="PF00501">
    <property type="entry name" value="AMP-binding"/>
    <property type="match status" value="1"/>
</dbReference>
<dbReference type="STRING" id="1458985.BJP34_17830"/>
<evidence type="ECO:0000259" key="6">
    <source>
        <dbReference type="PROSITE" id="PS50075"/>
    </source>
</evidence>
<evidence type="ECO:0000256" key="2">
    <source>
        <dbReference type="ARBA" id="ARBA00022450"/>
    </source>
</evidence>
<dbReference type="Pfam" id="PF00550">
    <property type="entry name" value="PP-binding"/>
    <property type="match status" value="1"/>
</dbReference>
<dbReference type="CDD" id="cd19535">
    <property type="entry name" value="Cyc_NRPS"/>
    <property type="match status" value="1"/>
</dbReference>
<dbReference type="EMBL" id="CP017599">
    <property type="protein sequence ID" value="AOX01052.1"/>
    <property type="molecule type" value="Genomic_DNA"/>
</dbReference>
<evidence type="ECO:0000313" key="8">
    <source>
        <dbReference type="Proteomes" id="UP000177870"/>
    </source>
</evidence>
<dbReference type="FunFam" id="3.40.50.12780:FF:000012">
    <property type="entry name" value="Non-ribosomal peptide synthetase"/>
    <property type="match status" value="1"/>
</dbReference>
<evidence type="ECO:0000256" key="3">
    <source>
        <dbReference type="ARBA" id="ARBA00022553"/>
    </source>
</evidence>
<dbReference type="InterPro" id="IPR020845">
    <property type="entry name" value="AMP-binding_CS"/>
</dbReference>